<dbReference type="RefSeq" id="WP_057659009.1">
    <property type="nucleotide sequence ID" value="NZ_LDJL01000011.1"/>
</dbReference>
<name>A0A0R0CRD8_9GAMM</name>
<proteinExistence type="predicted"/>
<dbReference type="EMBL" id="LDJL01000011">
    <property type="protein sequence ID" value="KRG68994.1"/>
    <property type="molecule type" value="Genomic_DNA"/>
</dbReference>
<sequence>MSETPNNPTDARKVLARIPISVRWRDMDSMGHVNNAKYISYLEEARVRWMLTVPGVSMTDRIAPVVAANNINYKRPLTWPNDVVVELYVDRLGTSSVTIGHRIVSSEDASVLYSDGNVVVVWMDTRTGHSAPLPEAIRNASL</sequence>
<dbReference type="CDD" id="cd00586">
    <property type="entry name" value="4HBT"/>
    <property type="match status" value="1"/>
</dbReference>
<comment type="caution">
    <text evidence="1">The sequence shown here is derived from an EMBL/GenBank/DDBJ whole genome shotgun (WGS) entry which is preliminary data.</text>
</comment>
<dbReference type="InterPro" id="IPR029069">
    <property type="entry name" value="HotDog_dom_sf"/>
</dbReference>
<organism evidence="1 2">
    <name type="scientific">Pseudoxanthomonas dokdonensis</name>
    <dbReference type="NCBI Taxonomy" id="344882"/>
    <lineage>
        <taxon>Bacteria</taxon>
        <taxon>Pseudomonadati</taxon>
        <taxon>Pseudomonadota</taxon>
        <taxon>Gammaproteobacteria</taxon>
        <taxon>Lysobacterales</taxon>
        <taxon>Lysobacteraceae</taxon>
        <taxon>Pseudoxanthomonas</taxon>
    </lineage>
</organism>
<evidence type="ECO:0000313" key="2">
    <source>
        <dbReference type="Proteomes" id="UP000052052"/>
    </source>
</evidence>
<dbReference type="PANTHER" id="PTHR31793:SF24">
    <property type="entry name" value="LONG-CHAIN ACYL-COA THIOESTERASE FADM"/>
    <property type="match status" value="1"/>
</dbReference>
<dbReference type="STRING" id="344882.ABB29_11170"/>
<dbReference type="Pfam" id="PF13279">
    <property type="entry name" value="4HBT_2"/>
    <property type="match status" value="1"/>
</dbReference>
<dbReference type="Gene3D" id="3.10.129.10">
    <property type="entry name" value="Hotdog Thioesterase"/>
    <property type="match status" value="1"/>
</dbReference>
<gene>
    <name evidence="1" type="ORF">ABB29_11170</name>
</gene>
<dbReference type="OrthoDB" id="9799036at2"/>
<dbReference type="InterPro" id="IPR050563">
    <property type="entry name" value="4-hydroxybenzoyl-CoA_TE"/>
</dbReference>
<protein>
    <submittedName>
        <fullName evidence="1">Thioesterase</fullName>
    </submittedName>
</protein>
<dbReference type="AlphaFoldDB" id="A0A0R0CRD8"/>
<dbReference type="GO" id="GO:0047617">
    <property type="term" value="F:fatty acyl-CoA hydrolase activity"/>
    <property type="evidence" value="ECO:0007669"/>
    <property type="project" value="TreeGrafter"/>
</dbReference>
<dbReference type="SUPFAM" id="SSF54637">
    <property type="entry name" value="Thioesterase/thiol ester dehydrase-isomerase"/>
    <property type="match status" value="1"/>
</dbReference>
<dbReference type="Proteomes" id="UP000052052">
    <property type="component" value="Unassembled WGS sequence"/>
</dbReference>
<dbReference type="PANTHER" id="PTHR31793">
    <property type="entry name" value="4-HYDROXYBENZOYL-COA THIOESTERASE FAMILY MEMBER"/>
    <property type="match status" value="1"/>
</dbReference>
<reference evidence="1 2" key="1">
    <citation type="submission" date="2015-05" db="EMBL/GenBank/DDBJ databases">
        <title>Genome sequencing and analysis of members of genus Stenotrophomonas.</title>
        <authorList>
            <person name="Patil P.P."/>
            <person name="Midha S."/>
            <person name="Patil P.B."/>
        </authorList>
    </citation>
    <scope>NUCLEOTIDE SEQUENCE [LARGE SCALE GENOMIC DNA]</scope>
    <source>
        <strain evidence="1 2">DSM 21858</strain>
    </source>
</reference>
<dbReference type="PATRIC" id="fig|344882.3.peg.600"/>
<keyword evidence="2" id="KW-1185">Reference proteome</keyword>
<accession>A0A0R0CRD8</accession>
<evidence type="ECO:0000313" key="1">
    <source>
        <dbReference type="EMBL" id="KRG68994.1"/>
    </source>
</evidence>